<evidence type="ECO:0000256" key="1">
    <source>
        <dbReference type="SAM" id="Phobius"/>
    </source>
</evidence>
<keyword evidence="2" id="KW-0808">Transferase</keyword>
<feature type="transmembrane region" description="Helical" evidence="1">
    <location>
        <begin position="148"/>
        <end position="169"/>
    </location>
</feature>
<reference evidence="2 3" key="1">
    <citation type="submission" date="2018-06" db="EMBL/GenBank/DDBJ databases">
        <authorList>
            <consortium name="Pathogen Informatics"/>
            <person name="Doyle S."/>
        </authorList>
    </citation>
    <scope>NUCLEOTIDE SEQUENCE [LARGE SCALE GENOMIC DNA]</scope>
    <source>
        <strain evidence="2 3">NCTC12961</strain>
    </source>
</reference>
<proteinExistence type="predicted"/>
<evidence type="ECO:0000313" key="3">
    <source>
        <dbReference type="Proteomes" id="UP000248897"/>
    </source>
</evidence>
<keyword evidence="1" id="KW-1133">Transmembrane helix</keyword>
<organism evidence="2 3">
    <name type="scientific">Serratia plymuthica</name>
    <dbReference type="NCBI Taxonomy" id="82996"/>
    <lineage>
        <taxon>Bacteria</taxon>
        <taxon>Pseudomonadati</taxon>
        <taxon>Pseudomonadota</taxon>
        <taxon>Gammaproteobacteria</taxon>
        <taxon>Enterobacterales</taxon>
        <taxon>Yersiniaceae</taxon>
        <taxon>Serratia</taxon>
    </lineage>
</organism>
<name>A0A2X4U2M2_SERPL</name>
<dbReference type="EMBL" id="LS483469">
    <property type="protein sequence ID" value="SQI29298.1"/>
    <property type="molecule type" value="Genomic_DNA"/>
</dbReference>
<feature type="transmembrane region" description="Helical" evidence="1">
    <location>
        <begin position="175"/>
        <end position="194"/>
    </location>
</feature>
<sequence length="197" mass="23179">MSRVMSLLLVPPVHQAVQTRYRTYRRNGSSAFSAFLATLLVALGWIFLRFESPDWQRVRASRAYWFPHLSFSRPRPADGLRYLLQGLWLLLFRTGRAPMGRHYFAGWHRLQLRYANWLQRLPHRLQSAGVEQRSVERLSQMSRRMRRVLFIIVGVLAAILAMLCISQPFDLQAQFVFVVLLWALRWWCAGYRAVCRG</sequence>
<dbReference type="EC" id="2.4.1.12" evidence="2"/>
<accession>A0A2X4U2M2</accession>
<feature type="transmembrane region" description="Helical" evidence="1">
    <location>
        <begin position="31"/>
        <end position="50"/>
    </location>
</feature>
<evidence type="ECO:0000313" key="2">
    <source>
        <dbReference type="EMBL" id="SQI29298.1"/>
    </source>
</evidence>
<dbReference type="Proteomes" id="UP000248897">
    <property type="component" value="Chromosome 1"/>
</dbReference>
<protein>
    <submittedName>
        <fullName evidence="2">Cellulose synthase catalytic subunit [UDP-forming]</fullName>
        <ecNumber evidence="2">2.4.1.12</ecNumber>
    </submittedName>
</protein>
<dbReference type="AlphaFoldDB" id="A0A2X4U2M2"/>
<keyword evidence="1" id="KW-0812">Transmembrane</keyword>
<gene>
    <name evidence="2" type="primary">bcsA_1</name>
    <name evidence="2" type="ORF">NCTC12961_00143</name>
</gene>
<keyword evidence="2" id="KW-0328">Glycosyltransferase</keyword>
<keyword evidence="1" id="KW-0472">Membrane</keyword>
<dbReference type="GO" id="GO:0016760">
    <property type="term" value="F:cellulose synthase (UDP-forming) activity"/>
    <property type="evidence" value="ECO:0007669"/>
    <property type="project" value="UniProtKB-EC"/>
</dbReference>